<evidence type="ECO:0000313" key="3">
    <source>
        <dbReference type="Proteomes" id="UP001595755"/>
    </source>
</evidence>
<dbReference type="EMBL" id="JBHSED010000040">
    <property type="protein sequence ID" value="MFC4305652.1"/>
    <property type="molecule type" value="Genomic_DNA"/>
</dbReference>
<dbReference type="PIRSF" id="PIRSF018571">
    <property type="entry name" value="SpoIIGA"/>
    <property type="match status" value="1"/>
</dbReference>
<keyword evidence="1" id="KW-1133">Transmembrane helix</keyword>
<evidence type="ECO:0000313" key="2">
    <source>
        <dbReference type="EMBL" id="MFC4305652.1"/>
    </source>
</evidence>
<accession>A0ABV8SFK8</accession>
<comment type="caution">
    <text evidence="2">The sequence shown here is derived from an EMBL/GenBank/DDBJ whole genome shotgun (WGS) entry which is preliminary data.</text>
</comment>
<organism evidence="2 3">
    <name type="scientific">Cohnella boryungensis</name>
    <dbReference type="NCBI Taxonomy" id="768479"/>
    <lineage>
        <taxon>Bacteria</taxon>
        <taxon>Bacillati</taxon>
        <taxon>Bacillota</taxon>
        <taxon>Bacilli</taxon>
        <taxon>Bacillales</taxon>
        <taxon>Paenibacillaceae</taxon>
        <taxon>Cohnella</taxon>
    </lineage>
</organism>
<sequence length="321" mass="35674">MTVYVDLVFLTNLAVDSTVLMTTAKVRHLRPTRTRLFGAALLGALYAAMMFWANIPYLYSFGVKIFVSVLMVLLAFGYGGPLKYIRVFTAFYVVNFATLGGVIGLSFLLRSADSPWGAISYSENGGLILEWQMQLSLFVVALLISIWMFRSAAATSRKRQELEQLFWRIEIHIGDGRWTMKALLDTGNRLYDPLTRIPVMIVESSVWEEQLPAGWVKRLKDEPPDRLISELDVGSPEPFEWASRLRLVPYRAVNGSSKLMLAIKPDSVTLLRDGHPPIQVSRVLIGLDGGTLSSEGTYRAIIHPDMAQADSASSSAPSQPA</sequence>
<proteinExistence type="predicted"/>
<reference evidence="3" key="1">
    <citation type="journal article" date="2019" name="Int. J. Syst. Evol. Microbiol.">
        <title>The Global Catalogue of Microorganisms (GCM) 10K type strain sequencing project: providing services to taxonomists for standard genome sequencing and annotation.</title>
        <authorList>
            <consortium name="The Broad Institute Genomics Platform"/>
            <consortium name="The Broad Institute Genome Sequencing Center for Infectious Disease"/>
            <person name="Wu L."/>
            <person name="Ma J."/>
        </authorList>
    </citation>
    <scope>NUCLEOTIDE SEQUENCE [LARGE SCALE GENOMIC DNA]</scope>
    <source>
        <strain evidence="3">CGMCC 4.1641</strain>
    </source>
</reference>
<evidence type="ECO:0000256" key="1">
    <source>
        <dbReference type="SAM" id="Phobius"/>
    </source>
</evidence>
<dbReference type="Pfam" id="PF03419">
    <property type="entry name" value="Peptidase_U4"/>
    <property type="match status" value="1"/>
</dbReference>
<name>A0ABV8SFK8_9BACL</name>
<feature type="transmembrane region" description="Helical" evidence="1">
    <location>
        <begin position="61"/>
        <end position="78"/>
    </location>
</feature>
<dbReference type="InterPro" id="IPR005081">
    <property type="entry name" value="SpoIIGA"/>
</dbReference>
<dbReference type="Proteomes" id="UP001595755">
    <property type="component" value="Unassembled WGS sequence"/>
</dbReference>
<protein>
    <submittedName>
        <fullName evidence="2">Sigma-E processing peptidase SpoIIGA</fullName>
    </submittedName>
</protein>
<feature type="transmembrane region" description="Helical" evidence="1">
    <location>
        <begin position="36"/>
        <end position="55"/>
    </location>
</feature>
<dbReference type="RefSeq" id="WP_204601246.1">
    <property type="nucleotide sequence ID" value="NZ_JBHSED010000040.1"/>
</dbReference>
<dbReference type="NCBIfam" id="TIGR02854">
    <property type="entry name" value="spore_II_GA"/>
    <property type="match status" value="1"/>
</dbReference>
<gene>
    <name evidence="2" type="primary">spoIIGA</name>
    <name evidence="2" type="ORF">ACFO1S_19655</name>
</gene>
<keyword evidence="1" id="KW-0812">Transmembrane</keyword>
<feature type="transmembrane region" description="Helical" evidence="1">
    <location>
        <begin position="90"/>
        <end position="111"/>
    </location>
</feature>
<feature type="transmembrane region" description="Helical" evidence="1">
    <location>
        <begin position="131"/>
        <end position="149"/>
    </location>
</feature>
<keyword evidence="3" id="KW-1185">Reference proteome</keyword>
<keyword evidence="1" id="KW-0472">Membrane</keyword>